<proteinExistence type="predicted"/>
<accession>K8P050</accession>
<organism evidence="3 4">
    <name type="scientific">Afipia clevelandensis ATCC 49720</name>
    <dbReference type="NCBI Taxonomy" id="883079"/>
    <lineage>
        <taxon>Bacteria</taxon>
        <taxon>Pseudomonadati</taxon>
        <taxon>Pseudomonadota</taxon>
        <taxon>Alphaproteobacteria</taxon>
        <taxon>Hyphomicrobiales</taxon>
        <taxon>Nitrobacteraceae</taxon>
        <taxon>Afipia</taxon>
    </lineage>
</organism>
<dbReference type="HOGENOM" id="CLU_125932_0_0_5"/>
<comment type="caution">
    <text evidence="3">The sequence shown here is derived from an EMBL/GenBank/DDBJ whole genome shotgun (WGS) entry which is preliminary data.</text>
</comment>
<dbReference type="Proteomes" id="UP000001095">
    <property type="component" value="Unassembled WGS sequence"/>
</dbReference>
<feature type="domain" description="DUF5681" evidence="2">
    <location>
        <begin position="36"/>
        <end position="112"/>
    </location>
</feature>
<dbReference type="InterPro" id="IPR043736">
    <property type="entry name" value="DUF5681"/>
</dbReference>
<evidence type="ECO:0000313" key="3">
    <source>
        <dbReference type="EMBL" id="EKS31803.1"/>
    </source>
</evidence>
<dbReference type="RefSeq" id="WP_002714894.1">
    <property type="nucleotide sequence ID" value="NZ_KB375281.1"/>
</dbReference>
<evidence type="ECO:0000313" key="4">
    <source>
        <dbReference type="Proteomes" id="UP000001095"/>
    </source>
</evidence>
<reference evidence="3 4" key="1">
    <citation type="submission" date="2012-04" db="EMBL/GenBank/DDBJ databases">
        <title>The Genome Sequence of Afipia clevelandensis ATCC 49720.</title>
        <authorList>
            <consortium name="The Broad Institute Genome Sequencing Platform"/>
            <person name="Earl A."/>
            <person name="Ward D."/>
            <person name="Feldgarden M."/>
            <person name="Gevers D."/>
            <person name="Huys G."/>
            <person name="Walker B."/>
            <person name="Young S.K."/>
            <person name="Zeng Q."/>
            <person name="Gargeya S."/>
            <person name="Fitzgerald M."/>
            <person name="Haas B."/>
            <person name="Abouelleil A."/>
            <person name="Alvarado L."/>
            <person name="Arachchi H.M."/>
            <person name="Berlin A."/>
            <person name="Chapman S.B."/>
            <person name="Goldberg J."/>
            <person name="Griggs A."/>
            <person name="Gujja S."/>
            <person name="Hansen M."/>
            <person name="Howarth C."/>
            <person name="Imamovic A."/>
            <person name="Larimer J."/>
            <person name="McCowen C."/>
            <person name="Montmayeur A."/>
            <person name="Murphy C."/>
            <person name="Neiman D."/>
            <person name="Pearson M."/>
            <person name="Priest M."/>
            <person name="Roberts A."/>
            <person name="Saif S."/>
            <person name="Shea T."/>
            <person name="Sisk P."/>
            <person name="Sykes S."/>
            <person name="Wortman J."/>
            <person name="Nusbaum C."/>
            <person name="Birren B."/>
        </authorList>
    </citation>
    <scope>NUCLEOTIDE SEQUENCE [LARGE SCALE GENOMIC DNA]</scope>
    <source>
        <strain evidence="3 4">ATCC 49720</strain>
    </source>
</reference>
<dbReference type="OrthoDB" id="2086138at2"/>
<dbReference type="PATRIC" id="fig|883079.3.peg.4108"/>
<feature type="region of interest" description="Disordered" evidence="1">
    <location>
        <begin position="1"/>
        <end position="56"/>
    </location>
</feature>
<sequence length="146" mass="16248">MSSDTTLHGSDDKPPRYIRKRDRVRDQDVGYGKPPKAHQFKPGKSGNPKGRPEGAKSEATILLELLNRKVEMRQNGKIRKITILEGILSKLTEDSLRGNTKSAAFVLNRLAAIASTASTESEINPDDKAVLDAYLRKFRSSLDEKE</sequence>
<name>K8P050_9BRAD</name>
<evidence type="ECO:0000256" key="1">
    <source>
        <dbReference type="SAM" id="MobiDB-lite"/>
    </source>
</evidence>
<dbReference type="AlphaFoldDB" id="K8P050"/>
<dbReference type="Pfam" id="PF18932">
    <property type="entry name" value="DUF5681"/>
    <property type="match status" value="1"/>
</dbReference>
<gene>
    <name evidence="3" type="ORF">HMPREF9696_04024</name>
</gene>
<dbReference type="EMBL" id="AGWY01000018">
    <property type="protein sequence ID" value="EKS31803.1"/>
    <property type="molecule type" value="Genomic_DNA"/>
</dbReference>
<evidence type="ECO:0000259" key="2">
    <source>
        <dbReference type="Pfam" id="PF18932"/>
    </source>
</evidence>
<protein>
    <recommendedName>
        <fullName evidence="2">DUF5681 domain-containing protein</fullName>
    </recommendedName>
</protein>
<keyword evidence="4" id="KW-1185">Reference proteome</keyword>